<dbReference type="EMBL" id="BAABJK010000009">
    <property type="protein sequence ID" value="GAA4975943.1"/>
    <property type="molecule type" value="Genomic_DNA"/>
</dbReference>
<organism evidence="1 2">
    <name type="scientific">Algibacter aquimarinus</name>
    <dbReference type="NCBI Taxonomy" id="1136748"/>
    <lineage>
        <taxon>Bacteria</taxon>
        <taxon>Pseudomonadati</taxon>
        <taxon>Bacteroidota</taxon>
        <taxon>Flavobacteriia</taxon>
        <taxon>Flavobacteriales</taxon>
        <taxon>Flavobacteriaceae</taxon>
        <taxon>Algibacter</taxon>
    </lineage>
</organism>
<evidence type="ECO:0000313" key="2">
    <source>
        <dbReference type="Proteomes" id="UP001501692"/>
    </source>
</evidence>
<accession>A0ABP9HQ98</accession>
<comment type="caution">
    <text evidence="1">The sequence shown here is derived from an EMBL/GenBank/DDBJ whole genome shotgun (WGS) entry which is preliminary data.</text>
</comment>
<evidence type="ECO:0008006" key="3">
    <source>
        <dbReference type="Google" id="ProtNLM"/>
    </source>
</evidence>
<name>A0ABP9HQ98_9FLAO</name>
<keyword evidence="2" id="KW-1185">Reference proteome</keyword>
<protein>
    <recommendedName>
        <fullName evidence="3">Methyltransferase domain-containing protein</fullName>
    </recommendedName>
</protein>
<reference evidence="2" key="1">
    <citation type="journal article" date="2019" name="Int. J. Syst. Evol. Microbiol.">
        <title>The Global Catalogue of Microorganisms (GCM) 10K type strain sequencing project: providing services to taxonomists for standard genome sequencing and annotation.</title>
        <authorList>
            <consortium name="The Broad Institute Genomics Platform"/>
            <consortium name="The Broad Institute Genome Sequencing Center for Infectious Disease"/>
            <person name="Wu L."/>
            <person name="Ma J."/>
        </authorList>
    </citation>
    <scope>NUCLEOTIDE SEQUENCE [LARGE SCALE GENOMIC DNA]</scope>
    <source>
        <strain evidence="2">JCM 18287</strain>
    </source>
</reference>
<gene>
    <name evidence="1" type="ORF">GCM10023315_28400</name>
</gene>
<dbReference type="InterPro" id="IPR029063">
    <property type="entry name" value="SAM-dependent_MTases_sf"/>
</dbReference>
<proteinExistence type="predicted"/>
<dbReference type="Proteomes" id="UP001501692">
    <property type="component" value="Unassembled WGS sequence"/>
</dbReference>
<dbReference type="SUPFAM" id="SSF53335">
    <property type="entry name" value="S-adenosyl-L-methionine-dependent methyltransferases"/>
    <property type="match status" value="1"/>
</dbReference>
<dbReference type="Pfam" id="PF13489">
    <property type="entry name" value="Methyltransf_23"/>
    <property type="match status" value="1"/>
</dbReference>
<evidence type="ECO:0000313" key="1">
    <source>
        <dbReference type="EMBL" id="GAA4975943.1"/>
    </source>
</evidence>
<dbReference type="Gene3D" id="3.40.50.150">
    <property type="entry name" value="Vaccinia Virus protein VP39"/>
    <property type="match status" value="1"/>
</dbReference>
<sequence length="233" mass="26878">MYSEGNYFQDINRHIEDSKYKVEAIKKVLINYLIDNKIELKSYADIGCGSGEIVKLLGSELMHKFNSLKIIKGFDISPHVKELSDELVDFDFKDFTKCTEKFDMVTLNDVFEHVPNPIDFIREVGKRAKLVVMHIPLENSFSVNVRNLQRKKIENPGHLIFLDINSAINLITFSGLKIIDYQYSKDSLKAPSNNKTFLQKIAYPIKYLFLRLNPYIYSKLFGISITVIARGID</sequence>
<dbReference type="RefSeq" id="WP_345170054.1">
    <property type="nucleotide sequence ID" value="NZ_BAABJK010000009.1"/>
</dbReference>